<protein>
    <submittedName>
        <fullName evidence="1">Uncharacterized protein</fullName>
    </submittedName>
</protein>
<dbReference type="AlphaFoldDB" id="E6Z1C9"/>
<proteinExistence type="predicted"/>
<accession>E6Z1C9</accession>
<sequence length="41" mass="4776">MRAAVWCGAKEWEGYRGKGWKMRGECLEGALWGRRVVDYGR</sequence>
<reference evidence="1" key="1">
    <citation type="journal article" date="2011" name="PLoS Genet.">
        <title>Parallel evolution of a type IV secretion system in radiating lineages of the host-restricted bacterial pathogen Bartonella.</title>
        <authorList>
            <person name="Engel P."/>
            <person name="Salzburger W."/>
            <person name="Liesch M."/>
            <person name="Chang C.C."/>
            <person name="Maruyama S."/>
            <person name="Lanz C."/>
            <person name="Calteau A."/>
            <person name="Lajus A."/>
            <person name="Medigue C."/>
            <person name="Schuster S.C."/>
            <person name="Dehio C."/>
        </authorList>
    </citation>
    <scope>NUCLEOTIDE SEQUENCE</scope>
    <source>
        <strain evidence="1">R1</strain>
    </source>
</reference>
<organism evidence="1">
    <name type="scientific">Bartonella schoenbuchensis (strain DSM 13525 / NCTC 13165 / R1)</name>
    <dbReference type="NCBI Taxonomy" id="687861"/>
    <lineage>
        <taxon>Bacteria</taxon>
        <taxon>Pseudomonadati</taxon>
        <taxon>Pseudomonadota</taxon>
        <taxon>Alphaproteobacteria</taxon>
        <taxon>Hyphomicrobiales</taxon>
        <taxon>Bartonellaceae</taxon>
        <taxon>Bartonella</taxon>
    </lineage>
</organism>
<evidence type="ECO:0000313" key="1">
    <source>
        <dbReference type="EMBL" id="CBI82917.1"/>
    </source>
</evidence>
<dbReference type="EMBL" id="FN645524">
    <property type="protein sequence ID" value="CBI82917.1"/>
    <property type="molecule type" value="Genomic_DNA"/>
</dbReference>
<name>E6Z1C9_BARSR</name>
<gene>
    <name evidence="1" type="ORF">BARSC_190190</name>
</gene>